<comment type="caution">
    <text evidence="1">The sequence shown here is derived from an EMBL/GenBank/DDBJ whole genome shotgun (WGS) entry which is preliminary data.</text>
</comment>
<dbReference type="Proteomes" id="UP001209229">
    <property type="component" value="Unassembled WGS sequence"/>
</dbReference>
<reference evidence="1" key="1">
    <citation type="submission" date="2022-10" db="EMBL/GenBank/DDBJ databases">
        <authorList>
            <person name="Yu W.X."/>
        </authorList>
    </citation>
    <scope>NUCLEOTIDE SEQUENCE</scope>
    <source>
        <strain evidence="1">AAT</strain>
    </source>
</reference>
<dbReference type="AlphaFoldDB" id="A0AAE3M7W6"/>
<gene>
    <name evidence="1" type="ORF">OM075_17065</name>
</gene>
<dbReference type="EMBL" id="JAPDPJ010000046">
    <property type="protein sequence ID" value="MCW3788185.1"/>
    <property type="molecule type" value="Genomic_DNA"/>
</dbReference>
<protein>
    <submittedName>
        <fullName evidence="1">Uncharacterized protein</fullName>
    </submittedName>
</protein>
<organism evidence="1 2">
    <name type="scientific">Plebeiibacterium sediminum</name>
    <dbReference type="NCBI Taxonomy" id="2992112"/>
    <lineage>
        <taxon>Bacteria</taxon>
        <taxon>Pseudomonadati</taxon>
        <taxon>Bacteroidota</taxon>
        <taxon>Bacteroidia</taxon>
        <taxon>Marinilabiliales</taxon>
        <taxon>Marinilabiliaceae</taxon>
        <taxon>Plebeiibacterium</taxon>
    </lineage>
</organism>
<accession>A0AAE3M7W6</accession>
<evidence type="ECO:0000313" key="1">
    <source>
        <dbReference type="EMBL" id="MCW3788185.1"/>
    </source>
</evidence>
<keyword evidence="2" id="KW-1185">Reference proteome</keyword>
<proteinExistence type="predicted"/>
<sequence length="121" mass="13673">MADNYRIEAFSGINDHLTIKGKRTKRLSISFDLPIDVANDVHFTLIDPKGNEFSSSTSKNVSIIYQEETSKLIASSLGNGDLDSKRVEMIFKPDYKLQKGTYTIKICNSDEYLGSTQIRFK</sequence>
<name>A0AAE3M7W6_9BACT</name>
<evidence type="ECO:0000313" key="2">
    <source>
        <dbReference type="Proteomes" id="UP001209229"/>
    </source>
</evidence>